<keyword evidence="4 5" id="KW-0472">Membrane</keyword>
<feature type="transmembrane region" description="Helical" evidence="5">
    <location>
        <begin position="377"/>
        <end position="395"/>
    </location>
</feature>
<evidence type="ECO:0000256" key="5">
    <source>
        <dbReference type="SAM" id="Phobius"/>
    </source>
</evidence>
<dbReference type="SUPFAM" id="SSF103473">
    <property type="entry name" value="MFS general substrate transporter"/>
    <property type="match status" value="1"/>
</dbReference>
<dbReference type="Gene3D" id="1.20.1250.20">
    <property type="entry name" value="MFS general substrate transporter like domains"/>
    <property type="match status" value="1"/>
</dbReference>
<sequence length="401" mass="44894">MKKSIKHYFVKNSSKTIWRYFAFTFFVNLHFFSAVLVPIYTNWAHISKFQILILQSWFMLWIFILEVPTGVVADYFGRKYSLAMGALVVTFGALIYGSVPSYPVFLLGEFLFAAAFSFMSGADDALLYDALKEEGREGEIKHLAGKAHAIQLIAMLISAPIGGIMASIFGVNAPMLFCAIPFFIAAVIAWNIKEPILKDKVSESKRYMIILKTGLNFFYHHRVLRLIALDAVIVAAAAYFVIWLYQPLLQSLGIPLIYFGLLHAVMALTEVLIAANFVRLEKLFGGAKQYLRFSALITSFMFFVVALIPNIITVMLFVVLAGGFGLTRLELMTAYMNKLIPSGQKATILSSISMLRRLVLVFLNPLVGFIADKTLSGALLFIGIIPIVVFFFSPIEQEMFD</sequence>
<dbReference type="InterPro" id="IPR036259">
    <property type="entry name" value="MFS_trans_sf"/>
</dbReference>
<proteinExistence type="predicted"/>
<feature type="transmembrane region" description="Helical" evidence="5">
    <location>
        <begin position="80"/>
        <end position="99"/>
    </location>
</feature>
<feature type="domain" description="Major facilitator superfamily (MFS) profile" evidence="6">
    <location>
        <begin position="1"/>
        <end position="401"/>
    </location>
</feature>
<dbReference type="Proteomes" id="UP000177050">
    <property type="component" value="Unassembled WGS sequence"/>
</dbReference>
<keyword evidence="3 5" id="KW-1133">Transmembrane helix</keyword>
<dbReference type="PANTHER" id="PTHR23530">
    <property type="entry name" value="TRANSPORT PROTEIN-RELATED"/>
    <property type="match status" value="1"/>
</dbReference>
<evidence type="ECO:0000256" key="1">
    <source>
        <dbReference type="ARBA" id="ARBA00004141"/>
    </source>
</evidence>
<dbReference type="InterPro" id="IPR020846">
    <property type="entry name" value="MFS_dom"/>
</dbReference>
<dbReference type="GO" id="GO:0016020">
    <property type="term" value="C:membrane"/>
    <property type="evidence" value="ECO:0007669"/>
    <property type="project" value="UniProtKB-SubCell"/>
</dbReference>
<feature type="transmembrane region" description="Helical" evidence="5">
    <location>
        <begin position="20"/>
        <end position="40"/>
    </location>
</feature>
<dbReference type="InterPro" id="IPR053160">
    <property type="entry name" value="MFS_DHA3_Transporter"/>
</dbReference>
<dbReference type="AlphaFoldDB" id="A0A1F7L1E0"/>
<evidence type="ECO:0000256" key="2">
    <source>
        <dbReference type="ARBA" id="ARBA00022692"/>
    </source>
</evidence>
<evidence type="ECO:0000313" key="8">
    <source>
        <dbReference type="Proteomes" id="UP000177050"/>
    </source>
</evidence>
<name>A0A1F7L1E0_9BACT</name>
<dbReference type="InterPro" id="IPR011701">
    <property type="entry name" value="MFS"/>
</dbReference>
<organism evidence="7 8">
    <name type="scientific">Candidatus Roizmanbacteria bacterium RIFOXYD1_FULL_38_12</name>
    <dbReference type="NCBI Taxonomy" id="1802093"/>
    <lineage>
        <taxon>Bacteria</taxon>
        <taxon>Candidatus Roizmaniibacteriota</taxon>
    </lineage>
</organism>
<gene>
    <name evidence="7" type="ORF">A3K52_03860</name>
</gene>
<keyword evidence="2 5" id="KW-0812">Transmembrane</keyword>
<dbReference type="EMBL" id="MGBR01000001">
    <property type="protein sequence ID" value="OGK73886.1"/>
    <property type="molecule type" value="Genomic_DNA"/>
</dbReference>
<comment type="subcellular location">
    <subcellularLocation>
        <location evidence="1">Membrane</location>
        <topology evidence="1">Multi-pass membrane protein</topology>
    </subcellularLocation>
</comment>
<comment type="caution">
    <text evidence="7">The sequence shown here is derived from an EMBL/GenBank/DDBJ whole genome shotgun (WGS) entry which is preliminary data.</text>
</comment>
<evidence type="ECO:0000256" key="4">
    <source>
        <dbReference type="ARBA" id="ARBA00023136"/>
    </source>
</evidence>
<dbReference type="PROSITE" id="PS50850">
    <property type="entry name" value="MFS"/>
    <property type="match status" value="1"/>
</dbReference>
<feature type="transmembrane region" description="Helical" evidence="5">
    <location>
        <begin position="52"/>
        <end position="73"/>
    </location>
</feature>
<evidence type="ECO:0000256" key="3">
    <source>
        <dbReference type="ARBA" id="ARBA00022989"/>
    </source>
</evidence>
<feature type="transmembrane region" description="Helical" evidence="5">
    <location>
        <begin position="223"/>
        <end position="245"/>
    </location>
</feature>
<protein>
    <recommendedName>
        <fullName evidence="6">Major facilitator superfamily (MFS) profile domain-containing protein</fullName>
    </recommendedName>
</protein>
<dbReference type="PROSITE" id="PS00216">
    <property type="entry name" value="SUGAR_TRANSPORT_1"/>
    <property type="match status" value="1"/>
</dbReference>
<dbReference type="InterPro" id="IPR005829">
    <property type="entry name" value="Sugar_transporter_CS"/>
</dbReference>
<feature type="transmembrane region" description="Helical" evidence="5">
    <location>
        <begin position="174"/>
        <end position="192"/>
    </location>
</feature>
<evidence type="ECO:0000259" key="6">
    <source>
        <dbReference type="PROSITE" id="PS50850"/>
    </source>
</evidence>
<dbReference type="PANTHER" id="PTHR23530:SF1">
    <property type="entry name" value="PERMEASE, MAJOR FACILITATOR SUPERFAMILY-RELATED"/>
    <property type="match status" value="1"/>
</dbReference>
<dbReference type="Pfam" id="PF07690">
    <property type="entry name" value="MFS_1"/>
    <property type="match status" value="1"/>
</dbReference>
<dbReference type="GO" id="GO:0022857">
    <property type="term" value="F:transmembrane transporter activity"/>
    <property type="evidence" value="ECO:0007669"/>
    <property type="project" value="InterPro"/>
</dbReference>
<reference evidence="7 8" key="1">
    <citation type="journal article" date="2016" name="Nat. Commun.">
        <title>Thousands of microbial genomes shed light on interconnected biogeochemical processes in an aquifer system.</title>
        <authorList>
            <person name="Anantharaman K."/>
            <person name="Brown C.T."/>
            <person name="Hug L.A."/>
            <person name="Sharon I."/>
            <person name="Castelle C.J."/>
            <person name="Probst A.J."/>
            <person name="Thomas B.C."/>
            <person name="Singh A."/>
            <person name="Wilkins M.J."/>
            <person name="Karaoz U."/>
            <person name="Brodie E.L."/>
            <person name="Williams K.H."/>
            <person name="Hubbard S.S."/>
            <person name="Banfield J.F."/>
        </authorList>
    </citation>
    <scope>NUCLEOTIDE SEQUENCE [LARGE SCALE GENOMIC DNA]</scope>
</reference>
<accession>A0A1F7L1E0</accession>
<evidence type="ECO:0000313" key="7">
    <source>
        <dbReference type="EMBL" id="OGK73886.1"/>
    </source>
</evidence>
<feature type="transmembrane region" description="Helical" evidence="5">
    <location>
        <begin position="257"/>
        <end position="278"/>
    </location>
</feature>